<dbReference type="Proteomes" id="UP000712281">
    <property type="component" value="Unassembled WGS sequence"/>
</dbReference>
<dbReference type="EMBL" id="QGKW02000276">
    <property type="protein sequence ID" value="KAF2606760.1"/>
    <property type="molecule type" value="Genomic_DNA"/>
</dbReference>
<proteinExistence type="predicted"/>
<sequence>MDFVCSPNSKDGKPWSSDPLSVLRRWRSDTAEFMEGLCDMNLREETLGQASSVRVVSPHVLLLRDQWRCGLNRLQDVLMARQAKTEPKMEVIPMSAAVTLRLSRITGRTGGATKEESKQHRN</sequence>
<reference evidence="1" key="1">
    <citation type="submission" date="2019-12" db="EMBL/GenBank/DDBJ databases">
        <title>Genome sequencing and annotation of Brassica cretica.</title>
        <authorList>
            <person name="Studholme D.J."/>
            <person name="Sarris P.F."/>
        </authorList>
    </citation>
    <scope>NUCLEOTIDE SEQUENCE</scope>
    <source>
        <strain evidence="1">PFS-001/15</strain>
        <tissue evidence="1">Leaf</tissue>
    </source>
</reference>
<accession>A0A8S9LF73</accession>
<protein>
    <submittedName>
        <fullName evidence="1">Uncharacterized protein</fullName>
    </submittedName>
</protein>
<evidence type="ECO:0000313" key="1">
    <source>
        <dbReference type="EMBL" id="KAF2606760.1"/>
    </source>
</evidence>
<dbReference type="AlphaFoldDB" id="A0A8S9LF73"/>
<organism evidence="1 2">
    <name type="scientific">Brassica cretica</name>
    <name type="common">Mustard</name>
    <dbReference type="NCBI Taxonomy" id="69181"/>
    <lineage>
        <taxon>Eukaryota</taxon>
        <taxon>Viridiplantae</taxon>
        <taxon>Streptophyta</taxon>
        <taxon>Embryophyta</taxon>
        <taxon>Tracheophyta</taxon>
        <taxon>Spermatophyta</taxon>
        <taxon>Magnoliopsida</taxon>
        <taxon>eudicotyledons</taxon>
        <taxon>Gunneridae</taxon>
        <taxon>Pentapetalae</taxon>
        <taxon>rosids</taxon>
        <taxon>malvids</taxon>
        <taxon>Brassicales</taxon>
        <taxon>Brassicaceae</taxon>
        <taxon>Brassiceae</taxon>
        <taxon>Brassica</taxon>
    </lineage>
</organism>
<comment type="caution">
    <text evidence="1">The sequence shown here is derived from an EMBL/GenBank/DDBJ whole genome shotgun (WGS) entry which is preliminary data.</text>
</comment>
<gene>
    <name evidence="1" type="ORF">F2Q68_00044442</name>
</gene>
<evidence type="ECO:0000313" key="2">
    <source>
        <dbReference type="Proteomes" id="UP000712281"/>
    </source>
</evidence>
<name>A0A8S9LF73_BRACR</name>